<evidence type="ECO:0000256" key="10">
    <source>
        <dbReference type="PIRSR" id="PIRSR605856-50"/>
    </source>
</evidence>
<dbReference type="EC" id="2.5.1.47" evidence="4 12"/>
<evidence type="ECO:0000313" key="14">
    <source>
        <dbReference type="EMBL" id="SNR59565.1"/>
    </source>
</evidence>
<dbReference type="GO" id="GO:0004124">
    <property type="term" value="F:cysteine synthase activity"/>
    <property type="evidence" value="ECO:0007669"/>
    <property type="project" value="UniProtKB-UniRule"/>
</dbReference>
<dbReference type="AlphaFoldDB" id="A0A238XKP2"/>
<dbReference type="PROSITE" id="PS00901">
    <property type="entry name" value="CYS_SYNTHASE"/>
    <property type="match status" value="1"/>
</dbReference>
<dbReference type="FunFam" id="3.40.50.1100:FF:000006">
    <property type="entry name" value="Cysteine synthase"/>
    <property type="match status" value="1"/>
</dbReference>
<dbReference type="InterPro" id="IPR001926">
    <property type="entry name" value="TrpB-like_PALP"/>
</dbReference>
<evidence type="ECO:0000256" key="6">
    <source>
        <dbReference type="ARBA" id="ARBA00022679"/>
    </source>
</evidence>
<evidence type="ECO:0000256" key="7">
    <source>
        <dbReference type="ARBA" id="ARBA00022898"/>
    </source>
</evidence>
<dbReference type="RefSeq" id="WP_089322113.1">
    <property type="nucleotide sequence ID" value="NZ_FZOB01000001.1"/>
</dbReference>
<keyword evidence="7 10" id="KW-0663">Pyridoxal phosphate</keyword>
<evidence type="ECO:0000256" key="12">
    <source>
        <dbReference type="RuleBase" id="RU003985"/>
    </source>
</evidence>
<feature type="binding site" evidence="10">
    <location>
        <position position="71"/>
    </location>
    <ligand>
        <name>pyridoxal 5'-phosphate</name>
        <dbReference type="ChEBI" id="CHEBI:597326"/>
    </ligand>
</feature>
<sequence>MSILSRSILELIGNTPLIELTINELTFYAKLEMFNPGGSIKDRIALYIIRDLEEKGILKKGKRIIEATSGNTGIGLALVCAAKGYGCTIVMPENMSDERKKILKAYGAELILTPAEEGMAGAVKEAERRVKENPDIYVPANQFKNPANIKAHYEGTAVEILKQLKKLPKTFIAGVGTGGTLTGVGRRLKEENENITIIAVEPKESPVLSGGKPGIHKIQGIGAGFIPEILDRNLITEVITVSYDEAKYYCQKLAGSYGILVGISSGANVAGIIKAAEKGFLKEPAVTVFPDTGERYLSTDLF</sequence>
<dbReference type="Gene3D" id="3.40.50.1100">
    <property type="match status" value="2"/>
</dbReference>
<proteinExistence type="inferred from homology"/>
<dbReference type="OrthoDB" id="9808024at2"/>
<dbReference type="NCBIfam" id="TIGR01139">
    <property type="entry name" value="cysK"/>
    <property type="match status" value="1"/>
</dbReference>
<reference evidence="15" key="1">
    <citation type="submission" date="2017-06" db="EMBL/GenBank/DDBJ databases">
        <authorList>
            <person name="Varghese N."/>
            <person name="Submissions S."/>
        </authorList>
    </citation>
    <scope>NUCLEOTIDE SEQUENCE [LARGE SCALE GENOMIC DNA]</scope>
    <source>
        <strain evidence="15">DSM 15668</strain>
    </source>
</reference>
<evidence type="ECO:0000259" key="13">
    <source>
        <dbReference type="Pfam" id="PF00291"/>
    </source>
</evidence>
<gene>
    <name evidence="14" type="ORF">SAMN06265340_10176</name>
</gene>
<keyword evidence="6 12" id="KW-0808">Transferase</keyword>
<dbReference type="InterPro" id="IPR036052">
    <property type="entry name" value="TrpB-like_PALP_sf"/>
</dbReference>
<feature type="modified residue" description="N6-(pyridoxal phosphate)lysine" evidence="11">
    <location>
        <position position="41"/>
    </location>
</feature>
<dbReference type="InterPro" id="IPR050214">
    <property type="entry name" value="Cys_Synth/Cystath_Beta-Synth"/>
</dbReference>
<evidence type="ECO:0000256" key="9">
    <source>
        <dbReference type="ARBA" id="ARBA00047931"/>
    </source>
</evidence>
<dbReference type="InterPro" id="IPR001216">
    <property type="entry name" value="P-phosphate_BS"/>
</dbReference>
<keyword evidence="15" id="KW-1185">Reference proteome</keyword>
<evidence type="ECO:0000256" key="2">
    <source>
        <dbReference type="ARBA" id="ARBA00004962"/>
    </source>
</evidence>
<evidence type="ECO:0000256" key="11">
    <source>
        <dbReference type="PIRSR" id="PIRSR605856-51"/>
    </source>
</evidence>
<dbReference type="PANTHER" id="PTHR10314">
    <property type="entry name" value="CYSTATHIONINE BETA-SYNTHASE"/>
    <property type="match status" value="1"/>
</dbReference>
<comment type="pathway">
    <text evidence="2">Amino-acid biosynthesis; L-cysteine biosynthesis; L-cysteine from L-serine: step 2/2.</text>
</comment>
<evidence type="ECO:0000256" key="1">
    <source>
        <dbReference type="ARBA" id="ARBA00001933"/>
    </source>
</evidence>
<accession>A0A238XKP2</accession>
<dbReference type="CDD" id="cd01561">
    <property type="entry name" value="CBS_like"/>
    <property type="match status" value="1"/>
</dbReference>
<evidence type="ECO:0000256" key="3">
    <source>
        <dbReference type="ARBA" id="ARBA00007103"/>
    </source>
</evidence>
<comment type="similarity">
    <text evidence="3 12">Belongs to the cysteine synthase/cystathionine beta-synthase family.</text>
</comment>
<dbReference type="Proteomes" id="UP000198405">
    <property type="component" value="Unassembled WGS sequence"/>
</dbReference>
<dbReference type="EMBL" id="FZOB01000001">
    <property type="protein sequence ID" value="SNR59565.1"/>
    <property type="molecule type" value="Genomic_DNA"/>
</dbReference>
<dbReference type="SUPFAM" id="SSF53686">
    <property type="entry name" value="Tryptophan synthase beta subunit-like PLP-dependent enzymes"/>
    <property type="match status" value="1"/>
</dbReference>
<evidence type="ECO:0000256" key="4">
    <source>
        <dbReference type="ARBA" id="ARBA00012681"/>
    </source>
</evidence>
<keyword evidence="5 12" id="KW-0028">Amino-acid biosynthesis</keyword>
<comment type="catalytic activity">
    <reaction evidence="9 12">
        <text>O-acetyl-L-serine + hydrogen sulfide = L-cysteine + acetate</text>
        <dbReference type="Rhea" id="RHEA:14829"/>
        <dbReference type="ChEBI" id="CHEBI:29919"/>
        <dbReference type="ChEBI" id="CHEBI:30089"/>
        <dbReference type="ChEBI" id="CHEBI:35235"/>
        <dbReference type="ChEBI" id="CHEBI:58340"/>
        <dbReference type="EC" id="2.5.1.47"/>
    </reaction>
</comment>
<organism evidence="14 15">
    <name type="scientific">Desulfurobacterium atlanticum</name>
    <dbReference type="NCBI Taxonomy" id="240169"/>
    <lineage>
        <taxon>Bacteria</taxon>
        <taxon>Pseudomonadati</taxon>
        <taxon>Aquificota</taxon>
        <taxon>Aquificia</taxon>
        <taxon>Desulfurobacteriales</taxon>
        <taxon>Desulfurobacteriaceae</taxon>
        <taxon>Desulfurobacterium</taxon>
    </lineage>
</organism>
<evidence type="ECO:0000256" key="5">
    <source>
        <dbReference type="ARBA" id="ARBA00022605"/>
    </source>
</evidence>
<dbReference type="Pfam" id="PF00291">
    <property type="entry name" value="PALP"/>
    <property type="match status" value="1"/>
</dbReference>
<evidence type="ECO:0000256" key="8">
    <source>
        <dbReference type="ARBA" id="ARBA00023192"/>
    </source>
</evidence>
<dbReference type="InterPro" id="IPR005856">
    <property type="entry name" value="Cys_synth"/>
</dbReference>
<feature type="domain" description="Tryptophan synthase beta chain-like PALP" evidence="13">
    <location>
        <begin position="9"/>
        <end position="290"/>
    </location>
</feature>
<dbReference type="NCBIfam" id="TIGR01136">
    <property type="entry name" value="cysKM"/>
    <property type="match status" value="1"/>
</dbReference>
<feature type="binding site" evidence="10">
    <location>
        <begin position="176"/>
        <end position="180"/>
    </location>
    <ligand>
        <name>pyridoxal 5'-phosphate</name>
        <dbReference type="ChEBI" id="CHEBI:597326"/>
    </ligand>
</feature>
<keyword evidence="8 12" id="KW-0198">Cysteine biosynthesis</keyword>
<dbReference type="InterPro" id="IPR005859">
    <property type="entry name" value="CysK"/>
</dbReference>
<comment type="cofactor">
    <cofactor evidence="1 10 12">
        <name>pyridoxal 5'-phosphate</name>
        <dbReference type="ChEBI" id="CHEBI:597326"/>
    </cofactor>
</comment>
<protein>
    <recommendedName>
        <fullName evidence="4 12">Cysteine synthase</fullName>
        <ecNumber evidence="4 12">2.5.1.47</ecNumber>
    </recommendedName>
</protein>
<evidence type="ECO:0000313" key="15">
    <source>
        <dbReference type="Proteomes" id="UP000198405"/>
    </source>
</evidence>
<feature type="binding site" evidence="10">
    <location>
        <position position="264"/>
    </location>
    <ligand>
        <name>pyridoxal 5'-phosphate</name>
        <dbReference type="ChEBI" id="CHEBI:597326"/>
    </ligand>
</feature>
<name>A0A238XKP2_9BACT</name>
<dbReference type="GO" id="GO:0006535">
    <property type="term" value="P:cysteine biosynthetic process from serine"/>
    <property type="evidence" value="ECO:0007669"/>
    <property type="project" value="UniProtKB-UniRule"/>
</dbReference>